<dbReference type="InParanoid" id="A0LN53"/>
<dbReference type="CDD" id="cd02064">
    <property type="entry name" value="FAD_synthetase_N"/>
    <property type="match status" value="1"/>
</dbReference>
<comment type="catalytic activity">
    <reaction evidence="14 15">
        <text>FMN + ATP + H(+) = FAD + diphosphate</text>
        <dbReference type="Rhea" id="RHEA:17237"/>
        <dbReference type="ChEBI" id="CHEBI:15378"/>
        <dbReference type="ChEBI" id="CHEBI:30616"/>
        <dbReference type="ChEBI" id="CHEBI:33019"/>
        <dbReference type="ChEBI" id="CHEBI:57692"/>
        <dbReference type="ChEBI" id="CHEBI:58210"/>
        <dbReference type="EC" id="2.7.7.2"/>
    </reaction>
</comment>
<dbReference type="PANTHER" id="PTHR22749">
    <property type="entry name" value="RIBOFLAVIN KINASE/FMN ADENYLYLTRANSFERASE"/>
    <property type="match status" value="1"/>
</dbReference>
<dbReference type="NCBIfam" id="TIGR00125">
    <property type="entry name" value="cyt_tran_rel"/>
    <property type="match status" value="1"/>
</dbReference>
<dbReference type="EC" id="2.7.7.2" evidence="15"/>
<evidence type="ECO:0000256" key="14">
    <source>
        <dbReference type="ARBA" id="ARBA00049494"/>
    </source>
</evidence>
<dbReference type="OrthoDB" id="9803667at2"/>
<evidence type="ECO:0000256" key="3">
    <source>
        <dbReference type="ARBA" id="ARBA00005201"/>
    </source>
</evidence>
<dbReference type="InterPro" id="IPR015865">
    <property type="entry name" value="Riboflavin_kinase_bac/euk"/>
</dbReference>
<accession>A0LN53</accession>
<dbReference type="HOGENOM" id="CLU_048437_0_2_7"/>
<dbReference type="InterPro" id="IPR015864">
    <property type="entry name" value="FAD_synthase"/>
</dbReference>
<dbReference type="PANTHER" id="PTHR22749:SF6">
    <property type="entry name" value="RIBOFLAVIN KINASE"/>
    <property type="match status" value="1"/>
</dbReference>
<dbReference type="InterPro" id="IPR002606">
    <property type="entry name" value="Riboflavin_kinase_bac"/>
</dbReference>
<evidence type="ECO:0000256" key="7">
    <source>
        <dbReference type="ARBA" id="ARBA00022695"/>
    </source>
</evidence>
<evidence type="ECO:0000259" key="16">
    <source>
        <dbReference type="SMART" id="SM00904"/>
    </source>
</evidence>
<keyword evidence="12" id="KW-0511">Multifunctional enzyme</keyword>
<proteinExistence type="inferred from homology"/>
<dbReference type="GO" id="GO:0009231">
    <property type="term" value="P:riboflavin biosynthetic process"/>
    <property type="evidence" value="ECO:0007669"/>
    <property type="project" value="InterPro"/>
</dbReference>
<dbReference type="GO" id="GO:0006747">
    <property type="term" value="P:FAD biosynthetic process"/>
    <property type="evidence" value="ECO:0007669"/>
    <property type="project" value="UniProtKB-UniRule"/>
</dbReference>
<keyword evidence="4 15" id="KW-0285">Flavoprotein</keyword>
<dbReference type="EMBL" id="CP000478">
    <property type="protein sequence ID" value="ABK18855.1"/>
    <property type="molecule type" value="Genomic_DNA"/>
</dbReference>
<keyword evidence="7 15" id="KW-0548">Nucleotidyltransferase</keyword>
<dbReference type="Pfam" id="PF06574">
    <property type="entry name" value="FAD_syn"/>
    <property type="match status" value="1"/>
</dbReference>
<dbReference type="KEGG" id="sfu:Sfum_3182"/>
<dbReference type="NCBIfam" id="NF004159">
    <property type="entry name" value="PRK05627.1-2"/>
    <property type="match status" value="1"/>
</dbReference>
<evidence type="ECO:0000256" key="15">
    <source>
        <dbReference type="PIRNR" id="PIRNR004491"/>
    </source>
</evidence>
<dbReference type="FunCoup" id="A0LN53">
    <property type="interactions" value="433"/>
</dbReference>
<dbReference type="GO" id="GO:0003919">
    <property type="term" value="F:FMN adenylyltransferase activity"/>
    <property type="evidence" value="ECO:0007669"/>
    <property type="project" value="UniProtKB-UniRule"/>
</dbReference>
<comment type="pathway">
    <text evidence="2 15">Cofactor biosynthesis; FAD biosynthesis; FAD from FMN: step 1/1.</text>
</comment>
<dbReference type="RefSeq" id="WP_011699980.1">
    <property type="nucleotide sequence ID" value="NC_008554.1"/>
</dbReference>
<dbReference type="NCBIfam" id="TIGR00083">
    <property type="entry name" value="ribF"/>
    <property type="match status" value="1"/>
</dbReference>
<evidence type="ECO:0000256" key="13">
    <source>
        <dbReference type="ARBA" id="ARBA00047880"/>
    </source>
</evidence>
<evidence type="ECO:0000256" key="4">
    <source>
        <dbReference type="ARBA" id="ARBA00022630"/>
    </source>
</evidence>
<keyword evidence="10 15" id="KW-0274">FAD</keyword>
<dbReference type="InterPro" id="IPR004821">
    <property type="entry name" value="Cyt_trans-like"/>
</dbReference>
<dbReference type="AlphaFoldDB" id="A0LN53"/>
<dbReference type="InterPro" id="IPR023468">
    <property type="entry name" value="Riboflavin_kinase"/>
</dbReference>
<organism evidence="17 18">
    <name type="scientific">Syntrophobacter fumaroxidans (strain DSM 10017 / MPOB)</name>
    <dbReference type="NCBI Taxonomy" id="335543"/>
    <lineage>
        <taxon>Bacteria</taxon>
        <taxon>Pseudomonadati</taxon>
        <taxon>Thermodesulfobacteriota</taxon>
        <taxon>Syntrophobacteria</taxon>
        <taxon>Syntrophobacterales</taxon>
        <taxon>Syntrophobacteraceae</taxon>
        <taxon>Syntrophobacter</taxon>
    </lineage>
</organism>
<comment type="catalytic activity">
    <reaction evidence="13 15">
        <text>riboflavin + ATP = FMN + ADP + H(+)</text>
        <dbReference type="Rhea" id="RHEA:14357"/>
        <dbReference type="ChEBI" id="CHEBI:15378"/>
        <dbReference type="ChEBI" id="CHEBI:30616"/>
        <dbReference type="ChEBI" id="CHEBI:57986"/>
        <dbReference type="ChEBI" id="CHEBI:58210"/>
        <dbReference type="ChEBI" id="CHEBI:456216"/>
        <dbReference type="EC" id="2.7.1.26"/>
    </reaction>
</comment>
<dbReference type="UniPathway" id="UPA00276">
    <property type="reaction ID" value="UER00406"/>
</dbReference>
<evidence type="ECO:0000256" key="5">
    <source>
        <dbReference type="ARBA" id="ARBA00022643"/>
    </source>
</evidence>
<evidence type="ECO:0000256" key="12">
    <source>
        <dbReference type="ARBA" id="ARBA00023268"/>
    </source>
</evidence>
<evidence type="ECO:0000313" key="17">
    <source>
        <dbReference type="EMBL" id="ABK18855.1"/>
    </source>
</evidence>
<sequence>MEIFRGLENIRQSLNNPAITIGNFDGVHRGHQALFDRVKEWAKRLGGKSVVMTFDPHPVEVLFPNKNLQFITSQERKLELISASGIDAAIVVPFSREFSRISARGFVEDLLVGRIGIKALVVGHDYRFGYSREGDIVLLKELGREFGFEVETLSGVRLDDTVVSSTVIRQLILKGEMKRANRLLGRCYEIDGIVEVGRQRGGRLLGFPTANIRMSSQAPPRTGVYIVEVEVNGTRYRGAANLGYNPTFGDTDLSLEVHIFDFSRNIYGESIKVWFLDRIRDERRFAGPQELADQIKLDVARAREFFADRKAE</sequence>
<dbReference type="SMART" id="SM00904">
    <property type="entry name" value="Flavokinase"/>
    <property type="match status" value="1"/>
</dbReference>
<evidence type="ECO:0000256" key="10">
    <source>
        <dbReference type="ARBA" id="ARBA00022827"/>
    </source>
</evidence>
<gene>
    <name evidence="17" type="ordered locus">Sfum_3182</name>
</gene>
<keyword evidence="6 15" id="KW-0808">Transferase</keyword>
<dbReference type="InterPro" id="IPR014729">
    <property type="entry name" value="Rossmann-like_a/b/a_fold"/>
</dbReference>
<dbReference type="STRING" id="335543.Sfum_3182"/>
<evidence type="ECO:0000256" key="8">
    <source>
        <dbReference type="ARBA" id="ARBA00022741"/>
    </source>
</evidence>
<keyword evidence="8 15" id="KW-0547">Nucleotide-binding</keyword>
<dbReference type="GO" id="GO:0008531">
    <property type="term" value="F:riboflavin kinase activity"/>
    <property type="evidence" value="ECO:0007669"/>
    <property type="project" value="UniProtKB-UniRule"/>
</dbReference>
<dbReference type="SUPFAM" id="SSF52374">
    <property type="entry name" value="Nucleotidylyl transferase"/>
    <property type="match status" value="1"/>
</dbReference>
<dbReference type="Gene3D" id="2.40.30.30">
    <property type="entry name" value="Riboflavin kinase-like"/>
    <property type="match status" value="1"/>
</dbReference>
<dbReference type="Pfam" id="PF01687">
    <property type="entry name" value="Flavokinase"/>
    <property type="match status" value="1"/>
</dbReference>
<evidence type="ECO:0000256" key="2">
    <source>
        <dbReference type="ARBA" id="ARBA00004726"/>
    </source>
</evidence>
<evidence type="ECO:0000256" key="6">
    <source>
        <dbReference type="ARBA" id="ARBA00022679"/>
    </source>
</evidence>
<dbReference type="UniPathway" id="UPA00277">
    <property type="reaction ID" value="UER00407"/>
</dbReference>
<dbReference type="Proteomes" id="UP000001784">
    <property type="component" value="Chromosome"/>
</dbReference>
<dbReference type="EC" id="2.7.1.26" evidence="15"/>
<name>A0LN53_SYNFM</name>
<keyword evidence="9 15" id="KW-0418">Kinase</keyword>
<evidence type="ECO:0000256" key="9">
    <source>
        <dbReference type="ARBA" id="ARBA00022777"/>
    </source>
</evidence>
<comment type="function">
    <text evidence="1">Catalyzes the phosphorylation of riboflavin to FMN followed by the adenylation of FMN to FAD.</text>
</comment>
<dbReference type="PIRSF" id="PIRSF004491">
    <property type="entry name" value="FAD_Synth"/>
    <property type="match status" value="1"/>
</dbReference>
<dbReference type="SUPFAM" id="SSF82114">
    <property type="entry name" value="Riboflavin kinase-like"/>
    <property type="match status" value="1"/>
</dbReference>
<evidence type="ECO:0000256" key="1">
    <source>
        <dbReference type="ARBA" id="ARBA00002121"/>
    </source>
</evidence>
<dbReference type="NCBIfam" id="NF004160">
    <property type="entry name" value="PRK05627.1-3"/>
    <property type="match status" value="1"/>
</dbReference>
<dbReference type="FunFam" id="3.40.50.620:FF:000021">
    <property type="entry name" value="Riboflavin biosynthesis protein"/>
    <property type="match status" value="1"/>
</dbReference>
<evidence type="ECO:0000256" key="11">
    <source>
        <dbReference type="ARBA" id="ARBA00022840"/>
    </source>
</evidence>
<evidence type="ECO:0000313" key="18">
    <source>
        <dbReference type="Proteomes" id="UP000001784"/>
    </source>
</evidence>
<feature type="domain" description="Riboflavin kinase" evidence="16">
    <location>
        <begin position="183"/>
        <end position="307"/>
    </location>
</feature>
<keyword evidence="18" id="KW-1185">Reference proteome</keyword>
<comment type="pathway">
    <text evidence="3 15">Cofactor biosynthesis; FMN biosynthesis; FMN from riboflavin (ATP route): step 1/1.</text>
</comment>
<keyword evidence="11 15" id="KW-0067">ATP-binding</keyword>
<dbReference type="Gene3D" id="3.40.50.620">
    <property type="entry name" value="HUPs"/>
    <property type="match status" value="1"/>
</dbReference>
<dbReference type="GO" id="GO:0005524">
    <property type="term" value="F:ATP binding"/>
    <property type="evidence" value="ECO:0007669"/>
    <property type="project" value="UniProtKB-UniRule"/>
</dbReference>
<dbReference type="eggNOG" id="COG0196">
    <property type="taxonomic scope" value="Bacteria"/>
</dbReference>
<dbReference type="NCBIfam" id="NF004162">
    <property type="entry name" value="PRK05627.1-5"/>
    <property type="match status" value="1"/>
</dbReference>
<dbReference type="InterPro" id="IPR023465">
    <property type="entry name" value="Riboflavin_kinase_dom_sf"/>
</dbReference>
<comment type="similarity">
    <text evidence="15">Belongs to the ribF family.</text>
</comment>
<dbReference type="GO" id="GO:0009398">
    <property type="term" value="P:FMN biosynthetic process"/>
    <property type="evidence" value="ECO:0007669"/>
    <property type="project" value="UniProtKB-UniRule"/>
</dbReference>
<keyword evidence="5 15" id="KW-0288">FMN</keyword>
<reference evidence="17 18" key="1">
    <citation type="submission" date="2006-10" db="EMBL/GenBank/DDBJ databases">
        <title>Complete sequence of Syntrophobacter fumaroxidans MPOB.</title>
        <authorList>
            <consortium name="US DOE Joint Genome Institute"/>
            <person name="Copeland A."/>
            <person name="Lucas S."/>
            <person name="Lapidus A."/>
            <person name="Barry K."/>
            <person name="Detter J.C."/>
            <person name="Glavina del Rio T."/>
            <person name="Hammon N."/>
            <person name="Israni S."/>
            <person name="Pitluck S."/>
            <person name="Goltsman E.G."/>
            <person name="Martinez M."/>
            <person name="Schmutz J."/>
            <person name="Larimer F."/>
            <person name="Land M."/>
            <person name="Hauser L."/>
            <person name="Kyrpides N."/>
            <person name="Kim E."/>
            <person name="Boone D.R."/>
            <person name="Brockman F."/>
            <person name="Culley D."/>
            <person name="Ferry J."/>
            <person name="Gunsalus R."/>
            <person name="McInerney M.J."/>
            <person name="Morrison M."/>
            <person name="Plugge C."/>
            <person name="Rohlin L."/>
            <person name="Scholten J."/>
            <person name="Sieber J."/>
            <person name="Stams A.J.M."/>
            <person name="Worm P."/>
            <person name="Henstra A.M."/>
            <person name="Richardson P."/>
        </authorList>
    </citation>
    <scope>NUCLEOTIDE SEQUENCE [LARGE SCALE GENOMIC DNA]</scope>
    <source>
        <strain evidence="18">DSM 10017 / MPOB</strain>
    </source>
</reference>
<protein>
    <recommendedName>
        <fullName evidence="15">Riboflavin biosynthesis protein</fullName>
    </recommendedName>
    <domain>
        <recommendedName>
            <fullName evidence="15">Riboflavin kinase</fullName>
            <ecNumber evidence="15">2.7.1.26</ecNumber>
        </recommendedName>
        <alternativeName>
            <fullName evidence="15">Flavokinase</fullName>
        </alternativeName>
    </domain>
    <domain>
        <recommendedName>
            <fullName evidence="15">FMN adenylyltransferase</fullName>
            <ecNumber evidence="15">2.7.7.2</ecNumber>
        </recommendedName>
        <alternativeName>
            <fullName evidence="15">FAD pyrophosphorylase</fullName>
        </alternativeName>
        <alternativeName>
            <fullName evidence="15">FAD synthase</fullName>
        </alternativeName>
    </domain>
</protein>